<evidence type="ECO:0000313" key="2">
    <source>
        <dbReference type="EMBL" id="MBF0858153.1"/>
    </source>
</evidence>
<keyword evidence="2" id="KW-0238">DNA-binding</keyword>
<dbReference type="SUPFAM" id="SSF47598">
    <property type="entry name" value="Ribbon-helix-helix"/>
    <property type="match status" value="1"/>
</dbReference>
<dbReference type="EMBL" id="JABCQG010000003">
    <property type="protein sequence ID" value="MBF0858153.1"/>
    <property type="molecule type" value="Genomic_DNA"/>
</dbReference>
<dbReference type="GO" id="GO:0003677">
    <property type="term" value="F:DNA binding"/>
    <property type="evidence" value="ECO:0007669"/>
    <property type="project" value="UniProtKB-KW"/>
</dbReference>
<comment type="caution">
    <text evidence="2">The sequence shown here is derived from an EMBL/GenBank/DDBJ whole genome shotgun (WGS) entry which is preliminary data.</text>
</comment>
<accession>A0ABR9Y2I2</accession>
<proteinExistence type="predicted"/>
<dbReference type="Pfam" id="PF22513">
    <property type="entry name" value="FitA-like_RHH"/>
    <property type="match status" value="1"/>
</dbReference>
<reference evidence="2" key="2">
    <citation type="submission" date="2020-11" db="EMBL/GenBank/DDBJ databases">
        <title>Description of novel Gluconobacter species.</title>
        <authorList>
            <person name="Cleenwerck I."/>
            <person name="Cnockaert M."/>
            <person name="Borremans W."/>
            <person name="Wieme A.D."/>
            <person name="De Vuyst L."/>
            <person name="Vandamme P."/>
        </authorList>
    </citation>
    <scope>NUCLEOTIDE SEQUENCE</scope>
    <source>
        <strain evidence="2">LMG 31484</strain>
    </source>
</reference>
<protein>
    <submittedName>
        <fullName evidence="2">Arc family DNA-binding protein</fullName>
    </submittedName>
</protein>
<dbReference type="InterPro" id="IPR013321">
    <property type="entry name" value="Arc_rbn_hlx_hlx"/>
</dbReference>
<reference evidence="2" key="1">
    <citation type="submission" date="2020-04" db="EMBL/GenBank/DDBJ databases">
        <authorList>
            <person name="Sombolestani A."/>
        </authorList>
    </citation>
    <scope>NUCLEOTIDE SEQUENCE</scope>
    <source>
        <strain evidence="2">LMG 31484</strain>
    </source>
</reference>
<organism evidence="2 3">
    <name type="scientific">Gluconobacter vitians</name>
    <dbReference type="NCBI Taxonomy" id="2728102"/>
    <lineage>
        <taxon>Bacteria</taxon>
        <taxon>Pseudomonadati</taxon>
        <taxon>Pseudomonadota</taxon>
        <taxon>Alphaproteobacteria</taxon>
        <taxon>Acetobacterales</taxon>
        <taxon>Acetobacteraceae</taxon>
        <taxon>Gluconobacter</taxon>
    </lineage>
</organism>
<dbReference type="InterPro" id="IPR053853">
    <property type="entry name" value="FitA-like_RHH"/>
</dbReference>
<dbReference type="InterPro" id="IPR010985">
    <property type="entry name" value="Ribbon_hlx_hlx"/>
</dbReference>
<dbReference type="RefSeq" id="WP_194258938.1">
    <property type="nucleotide sequence ID" value="NZ_JABCQG010000003.1"/>
</dbReference>
<name>A0ABR9Y2I2_9PROT</name>
<dbReference type="Gene3D" id="1.10.1220.10">
    <property type="entry name" value="Met repressor-like"/>
    <property type="match status" value="1"/>
</dbReference>
<dbReference type="Proteomes" id="UP000623107">
    <property type="component" value="Unassembled WGS sequence"/>
</dbReference>
<evidence type="ECO:0000313" key="3">
    <source>
        <dbReference type="Proteomes" id="UP000623107"/>
    </source>
</evidence>
<keyword evidence="3" id="KW-1185">Reference proteome</keyword>
<feature type="domain" description="Antitoxin FitA-like ribbon-helix-helix" evidence="1">
    <location>
        <begin position="11"/>
        <end position="41"/>
    </location>
</feature>
<sequence length="61" mass="6658">MKRTSSLTLRLDSDLLRALKIRAIMNDRSANKELSAILKEVLKTEKASGASLATTPDASQQ</sequence>
<evidence type="ECO:0000259" key="1">
    <source>
        <dbReference type="Pfam" id="PF22513"/>
    </source>
</evidence>
<gene>
    <name evidence="2" type="ORF">HKD24_02865</name>
</gene>